<gene>
    <name evidence="2" type="ORF">C8N46_103307</name>
</gene>
<proteinExistence type="predicted"/>
<keyword evidence="1" id="KW-1133">Transmembrane helix</keyword>
<evidence type="ECO:0000256" key="1">
    <source>
        <dbReference type="SAM" id="Phobius"/>
    </source>
</evidence>
<evidence type="ECO:0008006" key="4">
    <source>
        <dbReference type="Google" id="ProtNLM"/>
    </source>
</evidence>
<evidence type="ECO:0000313" key="2">
    <source>
        <dbReference type="EMBL" id="PTX62208.1"/>
    </source>
</evidence>
<dbReference type="Gene3D" id="1.25.40.10">
    <property type="entry name" value="Tetratricopeptide repeat domain"/>
    <property type="match status" value="1"/>
</dbReference>
<dbReference type="EMBL" id="QBKT01000003">
    <property type="protein sequence ID" value="PTX62208.1"/>
    <property type="molecule type" value="Genomic_DNA"/>
</dbReference>
<dbReference type="Proteomes" id="UP000244090">
    <property type="component" value="Unassembled WGS sequence"/>
</dbReference>
<feature type="transmembrane region" description="Helical" evidence="1">
    <location>
        <begin position="95"/>
        <end position="113"/>
    </location>
</feature>
<reference evidence="2 3" key="1">
    <citation type="submission" date="2018-04" db="EMBL/GenBank/DDBJ databases">
        <title>Genomic Encyclopedia of Archaeal and Bacterial Type Strains, Phase II (KMG-II): from individual species to whole genera.</title>
        <authorList>
            <person name="Goeker M."/>
        </authorList>
    </citation>
    <scope>NUCLEOTIDE SEQUENCE [LARGE SCALE GENOMIC DNA]</scope>
    <source>
        <strain evidence="2 3">DSM 25731</strain>
    </source>
</reference>
<evidence type="ECO:0000313" key="3">
    <source>
        <dbReference type="Proteomes" id="UP000244090"/>
    </source>
</evidence>
<accession>A0A2T6C1L7</accession>
<keyword evidence="3" id="KW-1185">Reference proteome</keyword>
<comment type="caution">
    <text evidence="2">The sequence shown here is derived from an EMBL/GenBank/DDBJ whole genome shotgun (WGS) entry which is preliminary data.</text>
</comment>
<keyword evidence="1" id="KW-0472">Membrane</keyword>
<organism evidence="2 3">
    <name type="scientific">Kordia periserrulae</name>
    <dbReference type="NCBI Taxonomy" id="701523"/>
    <lineage>
        <taxon>Bacteria</taxon>
        <taxon>Pseudomonadati</taxon>
        <taxon>Bacteroidota</taxon>
        <taxon>Flavobacteriia</taxon>
        <taxon>Flavobacteriales</taxon>
        <taxon>Flavobacteriaceae</taxon>
        <taxon>Kordia</taxon>
    </lineage>
</organism>
<dbReference type="InterPro" id="IPR011990">
    <property type="entry name" value="TPR-like_helical_dom_sf"/>
</dbReference>
<dbReference type="AlphaFoldDB" id="A0A2T6C1L7"/>
<name>A0A2T6C1L7_9FLAO</name>
<protein>
    <recommendedName>
        <fullName evidence="4">Tetratricopeptide repeat protein</fullName>
    </recommendedName>
</protein>
<sequence>MFKKINRIDKTRLMEPEELIQKYIQDSLNEAEKVQFETLLKSDAAFAQKVTEFENVHAAIKANEKAELKSHLQQLEANENMSNPTKKTVKKSIRLAIAVVILVVIGLIGNYFMQQANLNETLYATYFEPYPNALAPVTRGQETPAEALPKAMRLYEDGKYQEAFDMISEIIKSQENPETDVLFYQAMCLLNLQQETEALNILREIKHKETRFTPQIYWYGALIHIKFKENEKALKALQYMDEIQTTFKSKEREILKQKL</sequence>
<dbReference type="SUPFAM" id="SSF48452">
    <property type="entry name" value="TPR-like"/>
    <property type="match status" value="1"/>
</dbReference>
<keyword evidence="1" id="KW-0812">Transmembrane</keyword>